<sequence>MNMMDSRIVQYCLLWIGMAFFLLGVNPVSTQAEWMLSLYGGIAHTLDSDARLKEPGDTRLTFHDLSWDDESFQEPQYFGFRLTYWLSRQSPWGLAVDFTHAKMLAELDEDVSVSDRRGGELVSTREVLGDSFVKLEFSHGHNLLTANVLYRWLAHNRPAWFGRLQPYAGLGAGVAIPHVEVITASSVTGDYQFAGPTLQGLAGLNIDLIKHLSVFAEFRLSYAHLDVDLQGGGSLEIDAWTYHFNIGLSLST</sequence>
<dbReference type="EMBL" id="AZHX01000165">
    <property type="protein sequence ID" value="ETX08654.1"/>
    <property type="molecule type" value="Genomic_DNA"/>
</dbReference>
<dbReference type="HOGENOM" id="CLU_110676_0_0_7"/>
<dbReference type="Gene3D" id="2.40.160.20">
    <property type="match status" value="1"/>
</dbReference>
<comment type="caution">
    <text evidence="1">The sequence shown here is derived from an EMBL/GenBank/DDBJ whole genome shotgun (WGS) entry which is preliminary data.</text>
</comment>
<dbReference type="Proteomes" id="UP000019140">
    <property type="component" value="Unassembled WGS sequence"/>
</dbReference>
<organism evidence="1 2">
    <name type="scientific">Candidatus Entotheonella gemina</name>
    <dbReference type="NCBI Taxonomy" id="1429439"/>
    <lineage>
        <taxon>Bacteria</taxon>
        <taxon>Pseudomonadati</taxon>
        <taxon>Nitrospinota/Tectimicrobiota group</taxon>
        <taxon>Candidatus Tectimicrobiota</taxon>
        <taxon>Candidatus Entotheonellia</taxon>
        <taxon>Candidatus Entotheonellales</taxon>
        <taxon>Candidatus Entotheonellaceae</taxon>
        <taxon>Candidatus Entotheonella</taxon>
    </lineage>
</organism>
<gene>
    <name evidence="1" type="ORF">ETSY2_04120</name>
</gene>
<evidence type="ECO:0000313" key="2">
    <source>
        <dbReference type="Proteomes" id="UP000019140"/>
    </source>
</evidence>
<evidence type="ECO:0008006" key="3">
    <source>
        <dbReference type="Google" id="ProtNLM"/>
    </source>
</evidence>
<proteinExistence type="predicted"/>
<dbReference type="AlphaFoldDB" id="W4ME87"/>
<protein>
    <recommendedName>
        <fullName evidence="3">Outer membrane protein beta-barrel domain-containing protein</fullName>
    </recommendedName>
</protein>
<keyword evidence="2" id="KW-1185">Reference proteome</keyword>
<evidence type="ECO:0000313" key="1">
    <source>
        <dbReference type="EMBL" id="ETX08654.1"/>
    </source>
</evidence>
<reference evidence="1 2" key="1">
    <citation type="journal article" date="2014" name="Nature">
        <title>An environmental bacterial taxon with a large and distinct metabolic repertoire.</title>
        <authorList>
            <person name="Wilson M.C."/>
            <person name="Mori T."/>
            <person name="Ruckert C."/>
            <person name="Uria A.R."/>
            <person name="Helf M.J."/>
            <person name="Takada K."/>
            <person name="Gernert C."/>
            <person name="Steffens U.A."/>
            <person name="Heycke N."/>
            <person name="Schmitt S."/>
            <person name="Rinke C."/>
            <person name="Helfrich E.J."/>
            <person name="Brachmann A.O."/>
            <person name="Gurgui C."/>
            <person name="Wakimoto T."/>
            <person name="Kracht M."/>
            <person name="Crusemann M."/>
            <person name="Hentschel U."/>
            <person name="Abe I."/>
            <person name="Matsunaga S."/>
            <person name="Kalinowski J."/>
            <person name="Takeyama H."/>
            <person name="Piel J."/>
        </authorList>
    </citation>
    <scope>NUCLEOTIDE SEQUENCE [LARGE SCALE GENOMIC DNA]</scope>
    <source>
        <strain evidence="2">TSY2</strain>
    </source>
</reference>
<dbReference type="SUPFAM" id="SSF56925">
    <property type="entry name" value="OMPA-like"/>
    <property type="match status" value="1"/>
</dbReference>
<dbReference type="InterPro" id="IPR011250">
    <property type="entry name" value="OMP/PagP_B-barrel"/>
</dbReference>
<name>W4ME87_9BACT</name>
<accession>W4ME87</accession>